<evidence type="ECO:0000256" key="1">
    <source>
        <dbReference type="SAM" id="Phobius"/>
    </source>
</evidence>
<keyword evidence="1" id="KW-1133">Transmembrane helix</keyword>
<keyword evidence="3" id="KW-1185">Reference proteome</keyword>
<dbReference type="RefSeq" id="WP_255905601.1">
    <property type="nucleotide sequence ID" value="NZ_JAFMZO010000006.1"/>
</dbReference>
<reference evidence="3" key="1">
    <citation type="journal article" date="2019" name="Int. J. Syst. Evol. Microbiol.">
        <title>The Global Catalogue of Microorganisms (GCM) 10K type strain sequencing project: providing services to taxonomists for standard genome sequencing and annotation.</title>
        <authorList>
            <consortium name="The Broad Institute Genomics Platform"/>
            <consortium name="The Broad Institute Genome Sequencing Center for Infectious Disease"/>
            <person name="Wu L."/>
            <person name="Ma J."/>
        </authorList>
    </citation>
    <scope>NUCLEOTIDE SEQUENCE [LARGE SCALE GENOMIC DNA]</scope>
    <source>
        <strain evidence="3">KCTC 42217</strain>
    </source>
</reference>
<organism evidence="2 3">
    <name type="scientific">Paradesertivirga mongoliensis</name>
    <dbReference type="NCBI Taxonomy" id="2100740"/>
    <lineage>
        <taxon>Bacteria</taxon>
        <taxon>Pseudomonadati</taxon>
        <taxon>Bacteroidota</taxon>
        <taxon>Sphingobacteriia</taxon>
        <taxon>Sphingobacteriales</taxon>
        <taxon>Sphingobacteriaceae</taxon>
        <taxon>Paradesertivirga</taxon>
    </lineage>
</organism>
<name>A0ABW4ZRE3_9SPHI</name>
<protein>
    <submittedName>
        <fullName evidence="2">Uncharacterized protein</fullName>
    </submittedName>
</protein>
<keyword evidence="1" id="KW-0472">Membrane</keyword>
<dbReference type="Proteomes" id="UP001597387">
    <property type="component" value="Unassembled WGS sequence"/>
</dbReference>
<accession>A0ABW4ZRE3</accession>
<proteinExistence type="predicted"/>
<comment type="caution">
    <text evidence="2">The sequence shown here is derived from an EMBL/GenBank/DDBJ whole genome shotgun (WGS) entry which is preliminary data.</text>
</comment>
<dbReference type="EMBL" id="JBHUHZ010000005">
    <property type="protein sequence ID" value="MFD2164510.1"/>
    <property type="molecule type" value="Genomic_DNA"/>
</dbReference>
<evidence type="ECO:0000313" key="3">
    <source>
        <dbReference type="Proteomes" id="UP001597387"/>
    </source>
</evidence>
<keyword evidence="1" id="KW-0812">Transmembrane</keyword>
<feature type="transmembrane region" description="Helical" evidence="1">
    <location>
        <begin position="12"/>
        <end position="30"/>
    </location>
</feature>
<gene>
    <name evidence="2" type="ORF">ACFSJU_19045</name>
</gene>
<evidence type="ECO:0000313" key="2">
    <source>
        <dbReference type="EMBL" id="MFD2164510.1"/>
    </source>
</evidence>
<sequence>MFSHISWEQYFAYTAATGLLYYATVVFLYYRDNLVLFLKQPLRKRPSGLNPERLQRTENDILGQAQISESELTVNSEELNFYDSGATEEVVEQIHLEEEPSQPQDFTSSDQDAVENFITELKGNLKILKEAEGNKEEFGSLFRATVSKYPQLKDQHTLNALIEELVLEEELGFTVTQAEIEGLWL</sequence>